<proteinExistence type="predicted"/>
<sequence>MSVLESILSGPTPLTRIQVLTGESSDPARRGDKTVVAFSDCRYRCDDFATLVACVEAIKESDDKLRARPEELMLWDWDNTYVQFDNPEDPRSGGGIVLLGVAWYDREFFTERGGAGFSRMHRKVYEMIGVPPEAITIEHLLRADVAQFTPTEHAPDSPAALTAGATI</sequence>
<protein>
    <submittedName>
        <fullName evidence="1">Uncharacterized protein</fullName>
    </submittedName>
</protein>
<organism evidence="1 2">
    <name type="scientific">Actinoplanes subglobosus</name>
    <dbReference type="NCBI Taxonomy" id="1547892"/>
    <lineage>
        <taxon>Bacteria</taxon>
        <taxon>Bacillati</taxon>
        <taxon>Actinomycetota</taxon>
        <taxon>Actinomycetes</taxon>
        <taxon>Micromonosporales</taxon>
        <taxon>Micromonosporaceae</taxon>
        <taxon>Actinoplanes</taxon>
    </lineage>
</organism>
<dbReference type="RefSeq" id="WP_378071328.1">
    <property type="nucleotide sequence ID" value="NZ_JBHSBL010000024.1"/>
</dbReference>
<reference evidence="2" key="1">
    <citation type="journal article" date="2019" name="Int. J. Syst. Evol. Microbiol.">
        <title>The Global Catalogue of Microorganisms (GCM) 10K type strain sequencing project: providing services to taxonomists for standard genome sequencing and annotation.</title>
        <authorList>
            <consortium name="The Broad Institute Genomics Platform"/>
            <consortium name="The Broad Institute Genome Sequencing Center for Infectious Disease"/>
            <person name="Wu L."/>
            <person name="Ma J."/>
        </authorList>
    </citation>
    <scope>NUCLEOTIDE SEQUENCE [LARGE SCALE GENOMIC DNA]</scope>
    <source>
        <strain evidence="2">TBRC 5832</strain>
    </source>
</reference>
<accession>A0ABV8J611</accession>
<comment type="caution">
    <text evidence="1">The sequence shown here is derived from an EMBL/GenBank/DDBJ whole genome shotgun (WGS) entry which is preliminary data.</text>
</comment>
<evidence type="ECO:0000313" key="2">
    <source>
        <dbReference type="Proteomes" id="UP001595867"/>
    </source>
</evidence>
<gene>
    <name evidence="1" type="ORF">ACFO0C_36435</name>
</gene>
<keyword evidence="2" id="KW-1185">Reference proteome</keyword>
<dbReference type="EMBL" id="JBHSBL010000024">
    <property type="protein sequence ID" value="MFC4070450.1"/>
    <property type="molecule type" value="Genomic_DNA"/>
</dbReference>
<dbReference type="Proteomes" id="UP001595867">
    <property type="component" value="Unassembled WGS sequence"/>
</dbReference>
<name>A0ABV8J611_9ACTN</name>
<evidence type="ECO:0000313" key="1">
    <source>
        <dbReference type="EMBL" id="MFC4070450.1"/>
    </source>
</evidence>